<accession>A0AAN0KDM3</accession>
<dbReference type="SUPFAM" id="SSF55874">
    <property type="entry name" value="ATPase domain of HSP90 chaperone/DNA topoisomerase II/histidine kinase"/>
    <property type="match status" value="1"/>
</dbReference>
<dbReference type="InterPro" id="IPR022066">
    <property type="entry name" value="PdtaS_GAF"/>
</dbReference>
<dbReference type="SMART" id="SM00911">
    <property type="entry name" value="HWE_HK"/>
    <property type="match status" value="1"/>
</dbReference>
<dbReference type="Gene3D" id="3.30.565.10">
    <property type="entry name" value="Histidine kinase-like ATPase, C-terminal domain"/>
    <property type="match status" value="1"/>
</dbReference>
<keyword evidence="3" id="KW-0597">Phosphoprotein</keyword>
<dbReference type="Proteomes" id="UP001431656">
    <property type="component" value="Chromosome"/>
</dbReference>
<reference evidence="10" key="1">
    <citation type="journal article" date="2024" name="Int. J. Syst. Evol. Microbiol.">
        <title>Brooklawnia propionicigenes sp. nov., a facultatively anaerobic, propionate-producing bacterium isolated from a methanogenic reactor treating waste from cattle farms.</title>
        <authorList>
            <person name="Akita Y."/>
            <person name="Ueki A."/>
            <person name="Tonouchi A."/>
            <person name="Sugawara Y."/>
            <person name="Honma S."/>
            <person name="Kaku N."/>
            <person name="Ueki K."/>
        </authorList>
    </citation>
    <scope>NUCLEOTIDE SEQUENCE</scope>
    <source>
        <strain evidence="10">SH051</strain>
    </source>
</reference>
<evidence type="ECO:0000256" key="5">
    <source>
        <dbReference type="ARBA" id="ARBA00022741"/>
    </source>
</evidence>
<evidence type="ECO:0000259" key="9">
    <source>
        <dbReference type="PROSITE" id="PS50109"/>
    </source>
</evidence>
<evidence type="ECO:0000256" key="1">
    <source>
        <dbReference type="ARBA" id="ARBA00000085"/>
    </source>
</evidence>
<dbReference type="GO" id="GO:0004673">
    <property type="term" value="F:protein histidine kinase activity"/>
    <property type="evidence" value="ECO:0007669"/>
    <property type="project" value="UniProtKB-EC"/>
</dbReference>
<evidence type="ECO:0000256" key="3">
    <source>
        <dbReference type="ARBA" id="ARBA00022553"/>
    </source>
</evidence>
<comment type="catalytic activity">
    <reaction evidence="1">
        <text>ATP + protein L-histidine = ADP + protein N-phospho-L-histidine.</text>
        <dbReference type="EC" id="2.7.13.3"/>
    </reaction>
</comment>
<dbReference type="AlphaFoldDB" id="A0AAN0KDM3"/>
<evidence type="ECO:0000256" key="4">
    <source>
        <dbReference type="ARBA" id="ARBA00022679"/>
    </source>
</evidence>
<dbReference type="InterPro" id="IPR005467">
    <property type="entry name" value="His_kinase_dom"/>
</dbReference>
<feature type="domain" description="Histidine kinase" evidence="9">
    <location>
        <begin position="396"/>
        <end position="489"/>
    </location>
</feature>
<protein>
    <recommendedName>
        <fullName evidence="2">histidine kinase</fullName>
        <ecNumber evidence="2">2.7.13.3</ecNumber>
    </recommendedName>
</protein>
<dbReference type="KEGG" id="broo:brsh051_27660"/>
<dbReference type="PANTHER" id="PTHR41523:SF8">
    <property type="entry name" value="ETHYLENE RESPONSE SENSOR PROTEIN"/>
    <property type="match status" value="1"/>
</dbReference>
<dbReference type="Gene3D" id="3.30.450.280">
    <property type="entry name" value="GAF domain"/>
    <property type="match status" value="1"/>
</dbReference>
<keyword evidence="11" id="KW-1185">Reference proteome</keyword>
<dbReference type="Gene3D" id="3.30.450.20">
    <property type="entry name" value="PAS domain"/>
    <property type="match status" value="1"/>
</dbReference>
<dbReference type="SMART" id="SM00387">
    <property type="entry name" value="HATPase_c"/>
    <property type="match status" value="1"/>
</dbReference>
<dbReference type="InterPro" id="IPR036890">
    <property type="entry name" value="HATPase_C_sf"/>
</dbReference>
<evidence type="ECO:0000256" key="7">
    <source>
        <dbReference type="ARBA" id="ARBA00022840"/>
    </source>
</evidence>
<keyword evidence="4" id="KW-0808">Transferase</keyword>
<evidence type="ECO:0000256" key="6">
    <source>
        <dbReference type="ARBA" id="ARBA00022777"/>
    </source>
</evidence>
<dbReference type="Pfam" id="PF02518">
    <property type="entry name" value="HATPase_c"/>
    <property type="match status" value="1"/>
</dbReference>
<keyword evidence="7" id="KW-0067">ATP-binding</keyword>
<keyword evidence="6 10" id="KW-0418">Kinase</keyword>
<dbReference type="EMBL" id="AP028056">
    <property type="protein sequence ID" value="BEH03485.1"/>
    <property type="molecule type" value="Genomic_DNA"/>
</dbReference>
<evidence type="ECO:0000313" key="11">
    <source>
        <dbReference type="Proteomes" id="UP001431656"/>
    </source>
</evidence>
<dbReference type="InterPro" id="IPR038424">
    <property type="entry name" value="H_kinase_PdtaS_GAF_sf"/>
</dbReference>
<dbReference type="GO" id="GO:0005524">
    <property type="term" value="F:ATP binding"/>
    <property type="evidence" value="ECO:0007669"/>
    <property type="project" value="UniProtKB-KW"/>
</dbReference>
<dbReference type="Pfam" id="PF08448">
    <property type="entry name" value="PAS_4"/>
    <property type="match status" value="1"/>
</dbReference>
<dbReference type="InterPro" id="IPR003594">
    <property type="entry name" value="HATPase_dom"/>
</dbReference>
<dbReference type="InterPro" id="IPR011495">
    <property type="entry name" value="Sig_transdc_His_kin_sub2_dim/P"/>
</dbReference>
<dbReference type="Pfam" id="PF07568">
    <property type="entry name" value="HisKA_2"/>
    <property type="match status" value="1"/>
</dbReference>
<gene>
    <name evidence="10" type="ORF">brsh051_27660</name>
</gene>
<proteinExistence type="predicted"/>
<dbReference type="InterPro" id="IPR004358">
    <property type="entry name" value="Sig_transdc_His_kin-like_C"/>
</dbReference>
<dbReference type="InterPro" id="IPR013656">
    <property type="entry name" value="PAS_4"/>
</dbReference>
<dbReference type="EC" id="2.7.13.3" evidence="2"/>
<dbReference type="GO" id="GO:0000160">
    <property type="term" value="P:phosphorelay signal transduction system"/>
    <property type="evidence" value="ECO:0007669"/>
    <property type="project" value="UniProtKB-KW"/>
</dbReference>
<organism evidence="10 11">
    <name type="scientific">Brooklawnia propionicigenes</name>
    <dbReference type="NCBI Taxonomy" id="3041175"/>
    <lineage>
        <taxon>Bacteria</taxon>
        <taxon>Bacillati</taxon>
        <taxon>Actinomycetota</taxon>
        <taxon>Actinomycetes</taxon>
        <taxon>Propionibacteriales</taxon>
        <taxon>Propionibacteriaceae</taxon>
        <taxon>Brooklawnia</taxon>
    </lineage>
</organism>
<keyword evidence="8" id="KW-0902">Two-component regulatory system</keyword>
<keyword evidence="5" id="KW-0547">Nucleotide-binding</keyword>
<dbReference type="PRINTS" id="PR00344">
    <property type="entry name" value="BCTRLSENSOR"/>
</dbReference>
<evidence type="ECO:0000256" key="2">
    <source>
        <dbReference type="ARBA" id="ARBA00012438"/>
    </source>
</evidence>
<dbReference type="Pfam" id="PF12282">
    <property type="entry name" value="GAF_PdtaS"/>
    <property type="match status" value="1"/>
</dbReference>
<name>A0AAN0KDM3_9ACTN</name>
<dbReference type="PROSITE" id="PS50109">
    <property type="entry name" value="HIS_KIN"/>
    <property type="match status" value="1"/>
</dbReference>
<dbReference type="PANTHER" id="PTHR41523">
    <property type="entry name" value="TWO-COMPONENT SYSTEM SENSOR PROTEIN"/>
    <property type="match status" value="1"/>
</dbReference>
<sequence>MVEGMRRLSEVMNTHCGLDEADRKWLNSLAREWHLFADTSFSDLVLWLPDASDENIFWAGAQIRPTTGPTALQDDVVGEEIRYEPDSMVTAAYLSHEIMETSDNNLGAGIPVDTWAIPIIRHNECIAVIERHTNRMGVRAPGALEDTYLAIADVLSEMLWHGQFPMDPPSDPTSSPRVGDGLIWVDTDATVRYCTPNAVSCIRRLGATGDLVGEDVRQLLPALTVEFDHERDSAESGNPPYAAWEVTVEKPQASVRLRILPLSEHEKWAATVVLCRDVTTLRERERQLVTKDATIREIHHRVKNNLQTVAALLRLQSRRMSSPEGRDALRDAQRRVQSIAAVHEILSQGFDEAVPFDQIADRILLMVGDVASAAGQVCARREGSFGSVPGDIATSLSLVMTELCQNAIEHGLQSSNGTVIVHAVHQGRRLVLEVIDDGAGLPGDFELSTAASLGLSIVSTLVNDLGGEFTLRNNTGHGSTARVELELPANLPRL</sequence>
<dbReference type="InterPro" id="IPR011102">
    <property type="entry name" value="Sig_transdc_His_kinase_HWE"/>
</dbReference>
<evidence type="ECO:0000256" key="8">
    <source>
        <dbReference type="ARBA" id="ARBA00023012"/>
    </source>
</evidence>
<evidence type="ECO:0000313" key="10">
    <source>
        <dbReference type="EMBL" id="BEH03485.1"/>
    </source>
</evidence>